<feature type="binding site" evidence="8">
    <location>
        <begin position="332"/>
        <end position="334"/>
    </location>
    <ligand>
        <name>substrate</name>
    </ligand>
</feature>
<dbReference type="eggNOG" id="COG0046">
    <property type="taxonomic scope" value="Bacteria"/>
</dbReference>
<comment type="pathway">
    <text evidence="8">Purine metabolism; IMP biosynthesis via de novo pathway; 5-amino-1-(5-phospho-D-ribosyl)imidazole from N(2)-formyl-N(1)-(5-phospho-D-ribosyl)glycinamide: step 1/2.</text>
</comment>
<dbReference type="Gene3D" id="3.30.1330.10">
    <property type="entry name" value="PurM-like, N-terminal domain"/>
    <property type="match status" value="2"/>
</dbReference>
<dbReference type="CDD" id="cd02204">
    <property type="entry name" value="PurL_repeat2"/>
    <property type="match status" value="1"/>
</dbReference>
<dbReference type="UniPathway" id="UPA00074">
    <property type="reaction ID" value="UER00128"/>
</dbReference>
<dbReference type="InterPro" id="IPR036921">
    <property type="entry name" value="PurM-like_N_sf"/>
</dbReference>
<dbReference type="RefSeq" id="WP_021012188.1">
    <property type="nucleotide sequence ID" value="NC_022198.1"/>
</dbReference>
<feature type="binding site" evidence="8">
    <location>
        <position position="110"/>
    </location>
    <ligand>
        <name>ATP</name>
        <dbReference type="ChEBI" id="CHEBI:30616"/>
    </ligand>
</feature>
<feature type="binding site" evidence="8">
    <location>
        <position position="518"/>
    </location>
    <ligand>
        <name>ATP</name>
        <dbReference type="ChEBI" id="CHEBI:30616"/>
    </ligand>
</feature>
<keyword evidence="6 8" id="KW-0067">ATP-binding</keyword>
<keyword evidence="5 8" id="KW-0658">Purine biosynthesis</keyword>
<evidence type="ECO:0000313" key="13">
    <source>
        <dbReference type="Proteomes" id="UP000016943"/>
    </source>
</evidence>
<evidence type="ECO:0000259" key="11">
    <source>
        <dbReference type="Pfam" id="PF18072"/>
    </source>
</evidence>
<dbReference type="InterPro" id="IPR041609">
    <property type="entry name" value="PurL_linker"/>
</dbReference>
<evidence type="ECO:0000256" key="2">
    <source>
        <dbReference type="ARBA" id="ARBA00022598"/>
    </source>
</evidence>
<evidence type="ECO:0000256" key="1">
    <source>
        <dbReference type="ARBA" id="ARBA00022490"/>
    </source>
</evidence>
<proteinExistence type="inferred from homology"/>
<dbReference type="AlphaFoldDB" id="U3GXU0"/>
<keyword evidence="13" id="KW-1185">Reference proteome</keyword>
<dbReference type="SUPFAM" id="SSF55326">
    <property type="entry name" value="PurM N-terminal domain-like"/>
    <property type="match status" value="2"/>
</dbReference>
<dbReference type="EC" id="6.3.5.3" evidence="8"/>
<dbReference type="HOGENOM" id="CLU_003100_0_1_11"/>
<feature type="binding site" evidence="8">
    <location>
        <position position="260"/>
    </location>
    <ligand>
        <name>substrate</name>
    </ligand>
</feature>
<comment type="similarity">
    <text evidence="8">Belongs to the FGAMS family.</text>
</comment>
<dbReference type="Pfam" id="PF18072">
    <property type="entry name" value="FGAR-AT_linker"/>
    <property type="match status" value="1"/>
</dbReference>
<dbReference type="SUPFAM" id="SSF56042">
    <property type="entry name" value="PurM C-terminal domain-like"/>
    <property type="match status" value="2"/>
</dbReference>
<organism evidence="12 13">
    <name type="scientific">Corynebacterium argentoratense DSM 44202</name>
    <dbReference type="NCBI Taxonomy" id="1348662"/>
    <lineage>
        <taxon>Bacteria</taxon>
        <taxon>Bacillati</taxon>
        <taxon>Actinomycetota</taxon>
        <taxon>Actinomycetes</taxon>
        <taxon>Mycobacteriales</taxon>
        <taxon>Corynebacteriaceae</taxon>
        <taxon>Corynebacterium</taxon>
    </lineage>
</organism>
<dbReference type="HAMAP" id="MF_00420">
    <property type="entry name" value="PurL_2"/>
    <property type="match status" value="1"/>
</dbReference>
<feature type="binding site" evidence="8">
    <location>
        <position position="66"/>
    </location>
    <ligand>
        <name>ATP</name>
        <dbReference type="ChEBI" id="CHEBI:30616"/>
    </ligand>
</feature>
<reference evidence="12 13" key="1">
    <citation type="journal article" date="2013" name="Genome Announc.">
        <title>Whole-Genome Sequence of the Clinical Strain Corynebacterium argentoratense DSM 44202, Isolated from a Human Throat Specimen.</title>
        <authorList>
            <person name="Bomholt C."/>
            <person name="Glaub A."/>
            <person name="Gravermann K."/>
            <person name="Albersmeier A."/>
            <person name="Brinkrolf K."/>
            <person name="Ruckert C."/>
            <person name="Tauch A."/>
        </authorList>
    </citation>
    <scope>NUCLEOTIDE SEQUENCE [LARGE SCALE GENOMIC DNA]</scope>
    <source>
        <strain evidence="12">DSM 44202</strain>
    </source>
</reference>
<feature type="domain" description="PurM-like C-terminal" evidence="10">
    <location>
        <begin position="593"/>
        <end position="728"/>
    </location>
</feature>
<dbReference type="GO" id="GO:0006189">
    <property type="term" value="P:'de novo' IMP biosynthetic process"/>
    <property type="evidence" value="ECO:0007669"/>
    <property type="project" value="UniProtKB-UniRule"/>
</dbReference>
<feature type="domain" description="PurM-like N-terminal" evidence="9">
    <location>
        <begin position="93"/>
        <end position="207"/>
    </location>
</feature>
<dbReference type="GO" id="GO:0005737">
    <property type="term" value="C:cytoplasm"/>
    <property type="evidence" value="ECO:0007669"/>
    <property type="project" value="UniProtKB-SubCell"/>
</dbReference>
<dbReference type="EMBL" id="CP006365">
    <property type="protein sequence ID" value="AGU14207.1"/>
    <property type="molecule type" value="Genomic_DNA"/>
</dbReference>
<evidence type="ECO:0000256" key="4">
    <source>
        <dbReference type="ARBA" id="ARBA00022741"/>
    </source>
</evidence>
<feature type="binding site" evidence="8">
    <location>
        <position position="112"/>
    </location>
    <ligand>
        <name>Mg(2+)</name>
        <dbReference type="ChEBI" id="CHEBI:18420"/>
        <label>1</label>
    </ligand>
</feature>
<accession>U3GXU0</accession>
<evidence type="ECO:0000256" key="7">
    <source>
        <dbReference type="ARBA" id="ARBA00022842"/>
    </source>
</evidence>
<dbReference type="Pfam" id="PF00586">
    <property type="entry name" value="AIRS"/>
    <property type="match status" value="2"/>
</dbReference>
<feature type="domain" description="Phosphoribosylformylglycinamidine synthase linker" evidence="11">
    <location>
        <begin position="25"/>
        <end position="67"/>
    </location>
</feature>
<gene>
    <name evidence="8" type="primary">purL</name>
    <name evidence="12" type="ORF">CARG_08465</name>
</gene>
<keyword evidence="7 8" id="KW-0460">Magnesium</keyword>
<keyword evidence="2 8" id="KW-0436">Ligase</keyword>
<dbReference type="GeneID" id="78250434"/>
<evidence type="ECO:0000256" key="6">
    <source>
        <dbReference type="ARBA" id="ARBA00022840"/>
    </source>
</evidence>
<evidence type="ECO:0000313" key="12">
    <source>
        <dbReference type="EMBL" id="AGU14207.1"/>
    </source>
</evidence>
<feature type="active site" description="Proton acceptor" evidence="8">
    <location>
        <position position="114"/>
    </location>
</feature>
<feature type="binding site" evidence="8">
    <location>
        <position position="555"/>
    </location>
    <ligand>
        <name>ATP</name>
        <dbReference type="ChEBI" id="CHEBI:30616"/>
    </ligand>
</feature>
<dbReference type="STRING" id="1348662.CARG_08465"/>
<comment type="subcellular location">
    <subcellularLocation>
        <location evidence="8">Cytoplasm</location>
    </subcellularLocation>
</comment>
<keyword evidence="4 8" id="KW-0547">Nucleotide-binding</keyword>
<feature type="binding site" evidence="8">
    <location>
        <position position="135"/>
    </location>
    <ligand>
        <name>substrate</name>
    </ligand>
</feature>
<dbReference type="FunFam" id="3.30.1330.10:FF:000004">
    <property type="entry name" value="Phosphoribosylformylglycinamidine synthase subunit PurL"/>
    <property type="match status" value="1"/>
</dbReference>
<evidence type="ECO:0000256" key="5">
    <source>
        <dbReference type="ARBA" id="ARBA00022755"/>
    </source>
</evidence>
<sequence length="763" mass="79819">MTHNSVSGGLNDTVADAVASPDLEQPYAALGLKDDEYARIKEILGRRPTDAELAMYSVMWSEHCSYKSSKTHLRYFGKTTTEEMGSKILAGIGENAGVVDVGGGHAVTFRVESHNHPSYVEPHQGAATGVGGIVRDIMAMGARPIAVMDQLRFGPADAPDTQRVLPGVVDGIGGYGNCLGLPNIGGETVFDESYAGNPLVNALCVGTLKVEDLKLAFASGLGNKVMLFGSRTGLDGIGGVSVLASDTFEDGAERKLPAVQVGDPFAEKVLIECCLDLYRAGVVVGIQDLGGAGLSCATSELAASGDGGMMVNLDAVPLRAENMTAAEILSSESQERMCAVVTPENVERFKEICAHWDVTVAEIGEVTDNDHLVITHKGEVVVDAPAHTIANEGPEYQRPYARPEWQDELQQFRGVNKPEDAAGIRQAVIDMVSSPALCSRAFITEQYDRYVRGNTVQAKDADAGVLRIDEETGAGVAVSADCSGRYTKLDPNMGARLALAEAYRNVACTGATPIAVTNCLNFGSPENPDVMWQFKEAVHGLADGCHELGIPVSGGNVSFYNQTGAEPILPTPVVGVLGVIDDVASSIGTKAAAGQQLVLLGETLDEFGGSIWQQVSDAGLNGMPPAVDLGNEQRLAALLSDSRGVVAAAHDVSEGGLNQTLVELAINAGCGVVVDLAEVADDAFTALFSESASRVVVAMDADNVGGFFAAAEQHGVPATLIGELRGDSYDVASVSIPMDELESAWKNTLPELFGHAAGANSVV</sequence>
<comment type="function">
    <text evidence="8">Part of the phosphoribosylformylglycinamidine synthase complex involved in the purines biosynthetic pathway. Catalyzes the ATP-dependent conversion of formylglycinamide ribonucleotide (FGAR) and glutamine to yield formylglycinamidine ribonucleotide (FGAM) and glutamate. The FGAM synthase complex is composed of three subunits. PurQ produces an ammonia molecule by converting glutamine to glutamate. PurL transfers the ammonia molecule to FGAR to form FGAM in an ATP-dependent manner. PurS interacts with PurQ and PurL and is thought to assist in the transfer of the ammonia molecule from PurQ to PurL.</text>
</comment>
<evidence type="ECO:0000256" key="3">
    <source>
        <dbReference type="ARBA" id="ARBA00022723"/>
    </source>
</evidence>
<feature type="domain" description="PurM-like C-terminal" evidence="10">
    <location>
        <begin position="222"/>
        <end position="376"/>
    </location>
</feature>
<keyword evidence="1 8" id="KW-0963">Cytoplasm</keyword>
<dbReference type="CDD" id="cd02203">
    <property type="entry name" value="PurL_repeat1"/>
    <property type="match status" value="1"/>
</dbReference>
<feature type="binding site" evidence="8">
    <location>
        <position position="558"/>
    </location>
    <ligand>
        <name>substrate</name>
    </ligand>
</feature>
<comment type="caution">
    <text evidence="8">Lacks conserved residue(s) required for the propagation of feature annotation.</text>
</comment>
<dbReference type="PATRIC" id="fig|1348662.3.peg.1669"/>
<comment type="subunit">
    <text evidence="8">Monomer. Part of the FGAM synthase complex composed of 1 PurL, 1 PurQ and 2 PurS subunits.</text>
</comment>
<feature type="active site" evidence="8">
    <location>
        <position position="63"/>
    </location>
</feature>
<feature type="binding site" evidence="8">
    <location>
        <begin position="113"/>
        <end position="116"/>
    </location>
    <ligand>
        <name>substrate</name>
    </ligand>
</feature>
<dbReference type="GO" id="GO:0005524">
    <property type="term" value="F:ATP binding"/>
    <property type="evidence" value="ECO:0007669"/>
    <property type="project" value="UniProtKB-UniRule"/>
</dbReference>
<dbReference type="NCBIfam" id="NF002290">
    <property type="entry name" value="PRK01213.1"/>
    <property type="match status" value="1"/>
</dbReference>
<name>U3GXU0_9CORY</name>
<protein>
    <recommendedName>
        <fullName evidence="8">Phosphoribosylformylglycinamidine synthase subunit PurL</fullName>
        <shortName evidence="8">FGAM synthase</shortName>
        <ecNumber evidence="8">6.3.5.3</ecNumber>
    </recommendedName>
    <alternativeName>
        <fullName evidence="8">Formylglycinamide ribonucleotide amidotransferase subunit II</fullName>
        <shortName evidence="8">FGAR amidotransferase II</shortName>
        <shortName evidence="8">FGAR-AT II</shortName>
    </alternativeName>
    <alternativeName>
        <fullName evidence="8">Glutamine amidotransferase PurL</fullName>
    </alternativeName>
    <alternativeName>
        <fullName evidence="8">Phosphoribosylformylglycinamidine synthase subunit II</fullName>
    </alternativeName>
</protein>
<feature type="binding site" evidence="8">
    <location>
        <position position="288"/>
    </location>
    <ligand>
        <name>Mg(2+)</name>
        <dbReference type="ChEBI" id="CHEBI:18420"/>
        <label>2</label>
    </ligand>
</feature>
<dbReference type="Proteomes" id="UP000016943">
    <property type="component" value="Chromosome"/>
</dbReference>
<dbReference type="NCBIfam" id="TIGR01736">
    <property type="entry name" value="FGAM_synth_II"/>
    <property type="match status" value="1"/>
</dbReference>
<dbReference type="Pfam" id="PF02769">
    <property type="entry name" value="AIRS_C"/>
    <property type="match status" value="2"/>
</dbReference>
<dbReference type="PANTHER" id="PTHR43555">
    <property type="entry name" value="PHOSPHORIBOSYLFORMYLGLYCINAMIDINE SYNTHASE SUBUNIT PURL"/>
    <property type="match status" value="1"/>
</dbReference>
<dbReference type="KEGG" id="caz:CARG_08465"/>
<evidence type="ECO:0000259" key="10">
    <source>
        <dbReference type="Pfam" id="PF02769"/>
    </source>
</evidence>
<dbReference type="GO" id="GO:0004642">
    <property type="term" value="F:phosphoribosylformylglycinamidine synthase activity"/>
    <property type="evidence" value="ECO:0007669"/>
    <property type="project" value="UniProtKB-UniRule"/>
</dbReference>
<comment type="catalytic activity">
    <reaction evidence="8">
        <text>N(2)-formyl-N(1)-(5-phospho-beta-D-ribosyl)glycinamide + L-glutamine + ATP + H2O = 2-formamido-N(1)-(5-O-phospho-beta-D-ribosyl)acetamidine + L-glutamate + ADP + phosphate + H(+)</text>
        <dbReference type="Rhea" id="RHEA:17129"/>
        <dbReference type="ChEBI" id="CHEBI:15377"/>
        <dbReference type="ChEBI" id="CHEBI:15378"/>
        <dbReference type="ChEBI" id="CHEBI:29985"/>
        <dbReference type="ChEBI" id="CHEBI:30616"/>
        <dbReference type="ChEBI" id="CHEBI:43474"/>
        <dbReference type="ChEBI" id="CHEBI:58359"/>
        <dbReference type="ChEBI" id="CHEBI:147286"/>
        <dbReference type="ChEBI" id="CHEBI:147287"/>
        <dbReference type="ChEBI" id="CHEBI:456216"/>
        <dbReference type="EC" id="6.3.5.3"/>
    </reaction>
</comment>
<keyword evidence="3 8" id="KW-0479">Metal-binding</keyword>
<evidence type="ECO:0000259" key="9">
    <source>
        <dbReference type="Pfam" id="PF00586"/>
    </source>
</evidence>
<feature type="binding site" evidence="8">
    <location>
        <position position="136"/>
    </location>
    <ligand>
        <name>Mg(2+)</name>
        <dbReference type="ChEBI" id="CHEBI:18420"/>
        <label>2</label>
    </ligand>
</feature>
<dbReference type="InterPro" id="IPR010918">
    <property type="entry name" value="PurM-like_C_dom"/>
</dbReference>
<dbReference type="InterPro" id="IPR010074">
    <property type="entry name" value="PRibForGlyAmidine_synth_PurL"/>
</dbReference>
<evidence type="ECO:0000256" key="8">
    <source>
        <dbReference type="HAMAP-Rule" id="MF_00420"/>
    </source>
</evidence>
<feature type="domain" description="PurM-like N-terminal" evidence="9">
    <location>
        <begin position="462"/>
        <end position="579"/>
    </location>
</feature>
<dbReference type="GO" id="GO:0000287">
    <property type="term" value="F:magnesium ion binding"/>
    <property type="evidence" value="ECO:0007669"/>
    <property type="project" value="UniProtKB-UniRule"/>
</dbReference>
<feature type="binding site" evidence="8">
    <location>
        <position position="556"/>
    </location>
    <ligand>
        <name>Mg(2+)</name>
        <dbReference type="ChEBI" id="CHEBI:18420"/>
        <label>1</label>
    </ligand>
</feature>
<dbReference type="PANTHER" id="PTHR43555:SF1">
    <property type="entry name" value="PHOSPHORIBOSYLFORMYLGLYCINAMIDINE SYNTHASE SUBUNIT PURL"/>
    <property type="match status" value="1"/>
</dbReference>
<dbReference type="InterPro" id="IPR016188">
    <property type="entry name" value="PurM-like_N"/>
</dbReference>
<dbReference type="Gene3D" id="3.90.650.10">
    <property type="entry name" value="PurM-like C-terminal domain"/>
    <property type="match status" value="2"/>
</dbReference>
<dbReference type="InterPro" id="IPR036676">
    <property type="entry name" value="PurM-like_C_sf"/>
</dbReference>
<dbReference type="PIRSF" id="PIRSF001587">
    <property type="entry name" value="FGAM_synthase_II"/>
    <property type="match status" value="1"/>
</dbReference>